<proteinExistence type="predicted"/>
<evidence type="ECO:0000256" key="7">
    <source>
        <dbReference type="ARBA" id="ARBA00023049"/>
    </source>
</evidence>
<dbReference type="InterPro" id="IPR000755">
    <property type="entry name" value="A_A_dipeptidase"/>
</dbReference>
<evidence type="ECO:0000313" key="10">
    <source>
        <dbReference type="EMBL" id="MEQ6353198.1"/>
    </source>
</evidence>
<dbReference type="PANTHER" id="PTHR43126">
    <property type="entry name" value="D-ALANYL-D-ALANINE DIPEPTIDASE"/>
    <property type="match status" value="1"/>
</dbReference>
<sequence length="391" mass="43543">MNKKKHKLFSVLIIIVCLFTAGCSNKPSNKDIDENEEEKNSDEEVINSPESEKPEPEIQPVQYEGEFELPVKGATGFASIPLEVKNAADFNALSVGVLVAGDSFVIKEEIGEWWHIKSDMIDGWVIHQYCFINLPDVIPSIIYNNTNTYSSKFISSGKEIPGITGKSLYSGKSFNERLSEEQFVIPVLYTMSKKIYLAQQQALTENNSLVIYEGFRPNSVQKMIVSAVTTLANTDSEVMKGINTPPWGTNWFIATTISNHQMGYAIDVSLAKVNEIQERVIGPYSTKKVTLYTEYLMPTPIHELSMASATYTAPVSSTSKTDWQNAVLTDTMNDSSIALQRYCTIAGLTPLASEWWHFNDIDAMNEIASNSSNGEYLLSDIYSETPPSESE</sequence>
<dbReference type="EMBL" id="JBEGDG010000001">
    <property type="protein sequence ID" value="MEQ6353198.1"/>
    <property type="molecule type" value="Genomic_DNA"/>
</dbReference>
<evidence type="ECO:0000256" key="4">
    <source>
        <dbReference type="ARBA" id="ARBA00022801"/>
    </source>
</evidence>
<dbReference type="Proteomes" id="UP001478862">
    <property type="component" value="Unassembled WGS sequence"/>
</dbReference>
<evidence type="ECO:0000256" key="8">
    <source>
        <dbReference type="ARBA" id="ARBA00023316"/>
    </source>
</evidence>
<comment type="caution">
    <text evidence="10">The sequence shown here is derived from an EMBL/GenBank/DDBJ whole genome shotgun (WGS) entry which is preliminary data.</text>
</comment>
<evidence type="ECO:0000256" key="3">
    <source>
        <dbReference type="ARBA" id="ARBA00022723"/>
    </source>
</evidence>
<gene>
    <name evidence="10" type="ORF">ABNX05_01050</name>
</gene>
<evidence type="ECO:0008006" key="12">
    <source>
        <dbReference type="Google" id="ProtNLM"/>
    </source>
</evidence>
<dbReference type="InterPro" id="IPR009045">
    <property type="entry name" value="Zn_M74/Hedgehog-like"/>
</dbReference>
<feature type="region of interest" description="Disordered" evidence="9">
    <location>
        <begin position="28"/>
        <end position="58"/>
    </location>
</feature>
<protein>
    <recommendedName>
        <fullName evidence="12">D-alanyl-D-alanine dipeptidase</fullName>
    </recommendedName>
</protein>
<accession>A0ABV1ML19</accession>
<reference evidence="10 11" key="1">
    <citation type="submission" date="2024-06" db="EMBL/GenBank/DDBJ databases">
        <title>Lysinibacillus zambalefons sp. nov., a Novel Firmicute Isolated from the Poon Bato Zambales Hyperalkaline Spring.</title>
        <authorList>
            <person name="Aja J.A."/>
            <person name="Lazaro J.E.H."/>
            <person name="Llorin L.D."/>
            <person name="Lim K.R."/>
            <person name="Teodosio J."/>
            <person name="Dalisay D.S."/>
        </authorList>
    </citation>
    <scope>NUCLEOTIDE SEQUENCE [LARGE SCALE GENOMIC DNA]</scope>
    <source>
        <strain evidence="10 11">M3</strain>
    </source>
</reference>
<evidence type="ECO:0000256" key="5">
    <source>
        <dbReference type="ARBA" id="ARBA00022833"/>
    </source>
</evidence>
<organism evidence="10 11">
    <name type="scientific">Lysinibacillus zambalensis</name>
    <dbReference type="NCBI Taxonomy" id="3160866"/>
    <lineage>
        <taxon>Bacteria</taxon>
        <taxon>Bacillati</taxon>
        <taxon>Bacillota</taxon>
        <taxon>Bacilli</taxon>
        <taxon>Bacillales</taxon>
        <taxon>Bacillaceae</taxon>
        <taxon>Lysinibacillus</taxon>
    </lineage>
</organism>
<keyword evidence="3" id="KW-0479">Metal-binding</keyword>
<dbReference type="RefSeq" id="WP_349657983.1">
    <property type="nucleotide sequence ID" value="NZ_JBEGDG010000001.1"/>
</dbReference>
<name>A0ABV1ML19_9BACI</name>
<dbReference type="SUPFAM" id="SSF55166">
    <property type="entry name" value="Hedgehog/DD-peptidase"/>
    <property type="match status" value="1"/>
</dbReference>
<evidence type="ECO:0000256" key="1">
    <source>
        <dbReference type="ARBA" id="ARBA00001362"/>
    </source>
</evidence>
<evidence type="ECO:0000256" key="2">
    <source>
        <dbReference type="ARBA" id="ARBA00022670"/>
    </source>
</evidence>
<keyword evidence="2" id="KW-0645">Protease</keyword>
<keyword evidence="11" id="KW-1185">Reference proteome</keyword>
<keyword evidence="4" id="KW-0378">Hydrolase</keyword>
<keyword evidence="8" id="KW-0961">Cell wall biogenesis/degradation</keyword>
<keyword evidence="5" id="KW-0862">Zinc</keyword>
<dbReference type="PROSITE" id="PS51257">
    <property type="entry name" value="PROKAR_LIPOPROTEIN"/>
    <property type="match status" value="1"/>
</dbReference>
<keyword evidence="6" id="KW-0224">Dipeptidase</keyword>
<evidence type="ECO:0000256" key="6">
    <source>
        <dbReference type="ARBA" id="ARBA00022997"/>
    </source>
</evidence>
<evidence type="ECO:0000313" key="11">
    <source>
        <dbReference type="Proteomes" id="UP001478862"/>
    </source>
</evidence>
<feature type="compositionally biased region" description="Acidic residues" evidence="9">
    <location>
        <begin position="33"/>
        <end position="45"/>
    </location>
</feature>
<dbReference type="Gene3D" id="3.30.1380.10">
    <property type="match status" value="1"/>
</dbReference>
<keyword evidence="7" id="KW-0482">Metalloprotease</keyword>
<comment type="catalytic activity">
    <reaction evidence="1">
        <text>D-alanyl-D-alanine + H2O = 2 D-alanine</text>
        <dbReference type="Rhea" id="RHEA:20661"/>
        <dbReference type="ChEBI" id="CHEBI:15377"/>
        <dbReference type="ChEBI" id="CHEBI:57416"/>
        <dbReference type="ChEBI" id="CHEBI:57822"/>
        <dbReference type="EC" id="3.4.13.22"/>
    </reaction>
</comment>
<evidence type="ECO:0000256" key="9">
    <source>
        <dbReference type="SAM" id="MobiDB-lite"/>
    </source>
</evidence>